<gene>
    <name evidence="4" type="ORF">GCM10010918_52460</name>
</gene>
<sequence>MKFPFKMMAFAVAAIAIPAVMASPAFSRNPAVSPLPDEAAIVHNVSQAETQTELDQAQKQELKQEAAAVAVSAKTIHDTTDLYKVDLSIPVIAGMADERYQAQLNAKLENQAMEDLKLLKQEAAEAADDAAAEGYTFHPYEMKLEYALKSDGSRSAGGKLSLTVQTYLYSGGAHGGTLVDTYNVSNDKEAELLTLEKVLGSRYKELGEGALKQAFTEDPDRFNATDVENFALTNAHDFYLADGKVYLLFQEYEVAPFAGGIIDVQVKGAERNL</sequence>
<dbReference type="Gene3D" id="3.30.565.40">
    <property type="entry name" value="Fervidobacterium nodosum Rt17-B1 like"/>
    <property type="match status" value="1"/>
</dbReference>
<organism evidence="4 5">
    <name type="scientific">Paenibacillus radicis</name>
    <name type="common">ex Gao et al. 2016</name>
    <dbReference type="NCBI Taxonomy" id="1737354"/>
    <lineage>
        <taxon>Bacteria</taxon>
        <taxon>Bacillati</taxon>
        <taxon>Bacillota</taxon>
        <taxon>Bacilli</taxon>
        <taxon>Bacillales</taxon>
        <taxon>Paenibacillaceae</taxon>
        <taxon>Paenibacillus</taxon>
    </lineage>
</organism>
<accession>A0A917HSE9</accession>
<dbReference type="Pfam" id="PF13739">
    <property type="entry name" value="PdaC"/>
    <property type="match status" value="1"/>
</dbReference>
<feature type="domain" description="DUF3298" evidence="2">
    <location>
        <begin position="207"/>
        <end position="266"/>
    </location>
</feature>
<protein>
    <recommendedName>
        <fullName evidence="6">DUF3298 and DUF4163 domain-containing protein</fullName>
    </recommendedName>
</protein>
<dbReference type="InterPro" id="IPR037126">
    <property type="entry name" value="PdaC/RsiV-like_sf"/>
</dbReference>
<comment type="caution">
    <text evidence="4">The sequence shown here is derived from an EMBL/GenBank/DDBJ whole genome shotgun (WGS) entry which is preliminary data.</text>
</comment>
<evidence type="ECO:0000313" key="5">
    <source>
        <dbReference type="Proteomes" id="UP000600247"/>
    </source>
</evidence>
<dbReference type="Pfam" id="PF11738">
    <property type="entry name" value="DUF3298"/>
    <property type="match status" value="1"/>
</dbReference>
<evidence type="ECO:0000313" key="4">
    <source>
        <dbReference type="EMBL" id="GGG87625.1"/>
    </source>
</evidence>
<dbReference type="EMBL" id="BMHY01000018">
    <property type="protein sequence ID" value="GGG87625.1"/>
    <property type="molecule type" value="Genomic_DNA"/>
</dbReference>
<dbReference type="Gene3D" id="3.90.640.20">
    <property type="entry name" value="Heat-shock cognate protein, ATPase"/>
    <property type="match status" value="1"/>
</dbReference>
<evidence type="ECO:0000259" key="3">
    <source>
        <dbReference type="Pfam" id="PF13739"/>
    </source>
</evidence>
<feature type="chain" id="PRO_5038669530" description="DUF3298 and DUF4163 domain-containing protein" evidence="1">
    <location>
        <begin position="23"/>
        <end position="273"/>
    </location>
</feature>
<evidence type="ECO:0008006" key="6">
    <source>
        <dbReference type="Google" id="ProtNLM"/>
    </source>
</evidence>
<dbReference type="Proteomes" id="UP000600247">
    <property type="component" value="Unassembled WGS sequence"/>
</dbReference>
<dbReference type="InterPro" id="IPR025303">
    <property type="entry name" value="PdaC"/>
</dbReference>
<dbReference type="AlphaFoldDB" id="A0A917HSE9"/>
<reference evidence="4 5" key="1">
    <citation type="journal article" date="2014" name="Int. J. Syst. Evol. Microbiol.">
        <title>Complete genome sequence of Corynebacterium casei LMG S-19264T (=DSM 44701T), isolated from a smear-ripened cheese.</title>
        <authorList>
            <consortium name="US DOE Joint Genome Institute (JGI-PGF)"/>
            <person name="Walter F."/>
            <person name="Albersmeier A."/>
            <person name="Kalinowski J."/>
            <person name="Ruckert C."/>
        </authorList>
    </citation>
    <scope>NUCLEOTIDE SEQUENCE [LARGE SCALE GENOMIC DNA]</scope>
    <source>
        <strain evidence="4 5">CGMCC 1.15286</strain>
    </source>
</reference>
<evidence type="ECO:0000256" key="1">
    <source>
        <dbReference type="SAM" id="SignalP"/>
    </source>
</evidence>
<keyword evidence="5" id="KW-1185">Reference proteome</keyword>
<dbReference type="InterPro" id="IPR021729">
    <property type="entry name" value="DUF3298"/>
</dbReference>
<feature type="domain" description="Deacetylase PdaC" evidence="3">
    <location>
        <begin position="77"/>
        <end position="176"/>
    </location>
</feature>
<name>A0A917HSE9_9BACL</name>
<dbReference type="RefSeq" id="WP_188892647.1">
    <property type="nucleotide sequence ID" value="NZ_BMHY01000018.1"/>
</dbReference>
<proteinExistence type="predicted"/>
<keyword evidence="1" id="KW-0732">Signal</keyword>
<evidence type="ECO:0000259" key="2">
    <source>
        <dbReference type="Pfam" id="PF11738"/>
    </source>
</evidence>
<feature type="signal peptide" evidence="1">
    <location>
        <begin position="1"/>
        <end position="22"/>
    </location>
</feature>